<keyword evidence="1" id="KW-0808">Transferase</keyword>
<dbReference type="Proteomes" id="UP000569005">
    <property type="component" value="Unassembled WGS sequence"/>
</dbReference>
<proteinExistence type="predicted"/>
<reference evidence="1" key="1">
    <citation type="submission" date="2020-08" db="EMBL/GenBank/DDBJ databases">
        <title>Genomic Encyclopedia of Type Strains, Phase IV (KMG-V): Genome sequencing to study the core and pangenomes of soil and plant-associated prokaryotes.</title>
        <authorList>
            <person name="Whitman W."/>
        </authorList>
    </citation>
    <scope>NUCLEOTIDE SEQUENCE</scope>
    <source>
        <strain evidence="1">M8UP15</strain>
    </source>
</reference>
<sequence length="306" mass="33190">MPFTPRTQHDWHLRTRTLPLGHRTIVMGILNVTPDSFSDGGYFYSPQHSPERALEQAIKMLAEGAAILDLGGESTRPNATPLTPDEEQSRILPVLESILKEMPGTLLSIDTFHAATASRALEAGAEIINDVSGHLWDPDMSKTCAQSGCGAVLMHTRGRPQDWPHLPPLEQNKVLTLVLTELTERLEAAVTAGIQRNKIVIDPGFGFGKRLDENYPLLAHFDQLRQFGLPILAGVSRKGFLAHTLTQSPSLSVLLEGATPSMDDRLHATTAANVAAILAGAHIVRTHDVRPAVEAAAIADQILRAI</sequence>
<comment type="caution">
    <text evidence="1">The sequence shown here is derived from an EMBL/GenBank/DDBJ whole genome shotgun (WGS) entry which is preliminary data.</text>
</comment>
<organism evidence="1 2">
    <name type="scientific">Tunturiibacter gelidiferens</name>
    <dbReference type="NCBI Taxonomy" id="3069689"/>
    <lineage>
        <taxon>Bacteria</taxon>
        <taxon>Pseudomonadati</taxon>
        <taxon>Acidobacteriota</taxon>
        <taxon>Terriglobia</taxon>
        <taxon>Terriglobales</taxon>
        <taxon>Acidobacteriaceae</taxon>
        <taxon>Tunturiibacter</taxon>
    </lineage>
</organism>
<dbReference type="EMBL" id="JACHEA010000001">
    <property type="protein sequence ID" value="MBB5340837.1"/>
    <property type="molecule type" value="Genomic_DNA"/>
</dbReference>
<protein>
    <submittedName>
        <fullName evidence="1">Dihydropteroate synthase</fullName>
        <ecNumber evidence="1">2.5.1.15</ecNumber>
    </submittedName>
</protein>
<gene>
    <name evidence="1" type="ORF">HDF13_003170</name>
</gene>
<dbReference type="EC" id="2.5.1.15" evidence="1"/>
<evidence type="ECO:0000313" key="1">
    <source>
        <dbReference type="EMBL" id="MBB5340837.1"/>
    </source>
</evidence>
<name>A0ACC5P1Z1_9BACT</name>
<evidence type="ECO:0000313" key="2">
    <source>
        <dbReference type="Proteomes" id="UP000569005"/>
    </source>
</evidence>
<accession>A0ACC5P1Z1</accession>
<keyword evidence="2" id="KW-1185">Reference proteome</keyword>